<sequence length="157" mass="17671">MAFFFLRRSEDVELKREKGGREVWVSSRQRKTMRSWHCRSTVPGGLECHMVPLCGANRGEHRLPSRVATFSAVAAPAKAFRASSHPVLPGPPQSRIKPSSFRWRETASFRSLHMGTDGTKCSTGRGHLSLHPSFSWRRRDQTPLDGSCRAPLDTRLS</sequence>
<proteinExistence type="predicted"/>
<dbReference type="OrthoDB" id="10605062at2759"/>
<dbReference type="Proteomes" id="UP001152622">
    <property type="component" value="Chromosome 4"/>
</dbReference>
<name>A0A9Q1FRL2_SYNKA</name>
<organism evidence="1 2">
    <name type="scientific">Synaphobranchus kaupii</name>
    <name type="common">Kaup's arrowtooth eel</name>
    <dbReference type="NCBI Taxonomy" id="118154"/>
    <lineage>
        <taxon>Eukaryota</taxon>
        <taxon>Metazoa</taxon>
        <taxon>Chordata</taxon>
        <taxon>Craniata</taxon>
        <taxon>Vertebrata</taxon>
        <taxon>Euteleostomi</taxon>
        <taxon>Actinopterygii</taxon>
        <taxon>Neopterygii</taxon>
        <taxon>Teleostei</taxon>
        <taxon>Anguilliformes</taxon>
        <taxon>Synaphobranchidae</taxon>
        <taxon>Synaphobranchus</taxon>
    </lineage>
</organism>
<reference evidence="1" key="1">
    <citation type="journal article" date="2023" name="Science">
        <title>Genome structures resolve the early diversification of teleost fishes.</title>
        <authorList>
            <person name="Parey E."/>
            <person name="Louis A."/>
            <person name="Montfort J."/>
            <person name="Bouchez O."/>
            <person name="Roques C."/>
            <person name="Iampietro C."/>
            <person name="Lluch J."/>
            <person name="Castinel A."/>
            <person name="Donnadieu C."/>
            <person name="Desvignes T."/>
            <person name="Floi Bucao C."/>
            <person name="Jouanno E."/>
            <person name="Wen M."/>
            <person name="Mejri S."/>
            <person name="Dirks R."/>
            <person name="Jansen H."/>
            <person name="Henkel C."/>
            <person name="Chen W.J."/>
            <person name="Zahm M."/>
            <person name="Cabau C."/>
            <person name="Klopp C."/>
            <person name="Thompson A.W."/>
            <person name="Robinson-Rechavi M."/>
            <person name="Braasch I."/>
            <person name="Lecointre G."/>
            <person name="Bobe J."/>
            <person name="Postlethwait J.H."/>
            <person name="Berthelot C."/>
            <person name="Roest Crollius H."/>
            <person name="Guiguen Y."/>
        </authorList>
    </citation>
    <scope>NUCLEOTIDE SEQUENCE</scope>
    <source>
        <strain evidence="1">WJC10195</strain>
    </source>
</reference>
<evidence type="ECO:0000313" key="1">
    <source>
        <dbReference type="EMBL" id="KAJ8364515.1"/>
    </source>
</evidence>
<protein>
    <submittedName>
        <fullName evidence="1">Uncharacterized protein</fullName>
    </submittedName>
</protein>
<dbReference type="AlphaFoldDB" id="A0A9Q1FRL2"/>
<dbReference type="EMBL" id="JAINUF010000004">
    <property type="protein sequence ID" value="KAJ8364515.1"/>
    <property type="molecule type" value="Genomic_DNA"/>
</dbReference>
<comment type="caution">
    <text evidence="1">The sequence shown here is derived from an EMBL/GenBank/DDBJ whole genome shotgun (WGS) entry which is preliminary data.</text>
</comment>
<accession>A0A9Q1FRL2</accession>
<evidence type="ECO:0000313" key="2">
    <source>
        <dbReference type="Proteomes" id="UP001152622"/>
    </source>
</evidence>
<keyword evidence="2" id="KW-1185">Reference proteome</keyword>
<gene>
    <name evidence="1" type="ORF">SKAU_G00133460</name>
</gene>